<evidence type="ECO:0000313" key="1">
    <source>
        <dbReference type="EMBL" id="KAI0028269.1"/>
    </source>
</evidence>
<name>A0ACB8Q905_9AGAM</name>
<gene>
    <name evidence="1" type="ORF">K488DRAFT_59018</name>
</gene>
<keyword evidence="2" id="KW-1185">Reference proteome</keyword>
<reference evidence="1" key="1">
    <citation type="submission" date="2021-02" db="EMBL/GenBank/DDBJ databases">
        <authorList>
            <consortium name="DOE Joint Genome Institute"/>
            <person name="Ahrendt S."/>
            <person name="Looney B.P."/>
            <person name="Miyauchi S."/>
            <person name="Morin E."/>
            <person name="Drula E."/>
            <person name="Courty P.E."/>
            <person name="Chicoki N."/>
            <person name="Fauchery L."/>
            <person name="Kohler A."/>
            <person name="Kuo A."/>
            <person name="Labutti K."/>
            <person name="Pangilinan J."/>
            <person name="Lipzen A."/>
            <person name="Riley R."/>
            <person name="Andreopoulos W."/>
            <person name="He G."/>
            <person name="Johnson J."/>
            <person name="Barry K.W."/>
            <person name="Grigoriev I.V."/>
            <person name="Nagy L."/>
            <person name="Hibbett D."/>
            <person name="Henrissat B."/>
            <person name="Matheny P.B."/>
            <person name="Labbe J."/>
            <person name="Martin F."/>
        </authorList>
    </citation>
    <scope>NUCLEOTIDE SEQUENCE</scope>
    <source>
        <strain evidence="1">EC-137</strain>
    </source>
</reference>
<reference evidence="1" key="2">
    <citation type="journal article" date="2022" name="New Phytol.">
        <title>Evolutionary transition to the ectomycorrhizal habit in the genomes of a hyperdiverse lineage of mushroom-forming fungi.</title>
        <authorList>
            <person name="Looney B."/>
            <person name="Miyauchi S."/>
            <person name="Morin E."/>
            <person name="Drula E."/>
            <person name="Courty P.E."/>
            <person name="Kohler A."/>
            <person name="Kuo A."/>
            <person name="LaButti K."/>
            <person name="Pangilinan J."/>
            <person name="Lipzen A."/>
            <person name="Riley R."/>
            <person name="Andreopoulos W."/>
            <person name="He G."/>
            <person name="Johnson J."/>
            <person name="Nolan M."/>
            <person name="Tritt A."/>
            <person name="Barry K.W."/>
            <person name="Grigoriev I.V."/>
            <person name="Nagy L.G."/>
            <person name="Hibbett D."/>
            <person name="Henrissat B."/>
            <person name="Matheny P.B."/>
            <person name="Labbe J."/>
            <person name="Martin F.M."/>
        </authorList>
    </citation>
    <scope>NUCLEOTIDE SEQUENCE</scope>
    <source>
        <strain evidence="1">EC-137</strain>
    </source>
</reference>
<comment type="caution">
    <text evidence="1">The sequence shown here is derived from an EMBL/GenBank/DDBJ whole genome shotgun (WGS) entry which is preliminary data.</text>
</comment>
<accession>A0ACB8Q905</accession>
<dbReference type="Proteomes" id="UP000814128">
    <property type="component" value="Unassembled WGS sequence"/>
</dbReference>
<sequence>MAPFSEATRVRRAETREDSSTVYVGTADTEWSIGAVPHGGYVLALVLNALIAHQTGSTHPDPIHITAHFLRSTSPGPFSVRVKLYRVGRVTANLGAELWQAGTLRVTTHAIFSVLDTASAPDTIPLTLAPPAPYARLTPFRVPPARTPVTQTRSSEIMRFAHHLVQAREPSVAEHQAPANGAELGEYWSFEDPAEPLTPAALALFADLFPNVLPRLVRESRAGGKQSESWHPTLVLSLEFKFPVPRDMRVIGSFAASRFVNDPNARHDVYVELWTAPGEIGSGRDERRLWREEQRCVAVAHQTAMLVPWAANQRRAKM</sequence>
<protein>
    <submittedName>
        <fullName evidence="1">Thioesterase-like superfamily-domain-containing protein</fullName>
    </submittedName>
</protein>
<dbReference type="EMBL" id="MU273770">
    <property type="protein sequence ID" value="KAI0028269.1"/>
    <property type="molecule type" value="Genomic_DNA"/>
</dbReference>
<organism evidence="1 2">
    <name type="scientific">Vararia minispora EC-137</name>
    <dbReference type="NCBI Taxonomy" id="1314806"/>
    <lineage>
        <taxon>Eukaryota</taxon>
        <taxon>Fungi</taxon>
        <taxon>Dikarya</taxon>
        <taxon>Basidiomycota</taxon>
        <taxon>Agaricomycotina</taxon>
        <taxon>Agaricomycetes</taxon>
        <taxon>Russulales</taxon>
        <taxon>Lachnocladiaceae</taxon>
        <taxon>Vararia</taxon>
    </lineage>
</organism>
<evidence type="ECO:0000313" key="2">
    <source>
        <dbReference type="Proteomes" id="UP000814128"/>
    </source>
</evidence>
<proteinExistence type="predicted"/>